<dbReference type="NCBIfam" id="TIGR01727">
    <property type="entry name" value="oligo_HPY"/>
    <property type="match status" value="1"/>
</dbReference>
<evidence type="ECO:0000256" key="2">
    <source>
        <dbReference type="ARBA" id="ARBA00005417"/>
    </source>
</evidence>
<protein>
    <submittedName>
        <fullName evidence="9">ABC transporter ATP-binding protein</fullName>
    </submittedName>
</protein>
<evidence type="ECO:0000256" key="7">
    <source>
        <dbReference type="ARBA" id="ARBA00023136"/>
    </source>
</evidence>
<reference evidence="9 10" key="1">
    <citation type="submission" date="2024-09" db="EMBL/GenBank/DDBJ databases">
        <authorList>
            <person name="Sun Q."/>
            <person name="Mori K."/>
        </authorList>
    </citation>
    <scope>NUCLEOTIDE SEQUENCE [LARGE SCALE GENOMIC DNA]</scope>
    <source>
        <strain evidence="9 10">TBRC 5777</strain>
    </source>
</reference>
<evidence type="ECO:0000313" key="9">
    <source>
        <dbReference type="EMBL" id="MFC0408547.1"/>
    </source>
</evidence>
<evidence type="ECO:0000256" key="5">
    <source>
        <dbReference type="ARBA" id="ARBA00022741"/>
    </source>
</evidence>
<dbReference type="InterPro" id="IPR003593">
    <property type="entry name" value="AAA+_ATPase"/>
</dbReference>
<feature type="domain" description="ABC transporter" evidence="8">
    <location>
        <begin position="21"/>
        <end position="272"/>
    </location>
</feature>
<sequence length="347" mass="37729">MYAKMYADPSGARPRLSDDALVIEDLRTEFRIGGRWHPAVRDLSLHLRRDETLALVGESGSGKSVTALSLMGLVTTPAGRVAAGRILLEGRDITALPEREREALRGNRMAMIFQEPMTSLNPVMTVGDQVAESLRVHRGLGRAAALERARALFEEVKIPSAAQRLREYPHQFSGGMRQRVMIAIALACDPAVLLADEPTTALDVTIQAQVLGLLDDVRQRHGTAVLFITHNMGVVAQIADRVAVMYAGEIVEEAPVRRIFRAPAHPYTRALFAAIPRLDAPEAALRAIGGRVPPLDAMPVGCRFAPRCELRRAGCEREQVLAPVEEAHAARCHVATGVLTDGRLADA</sequence>
<comment type="similarity">
    <text evidence="2">Belongs to the ABC transporter superfamily.</text>
</comment>
<evidence type="ECO:0000259" key="8">
    <source>
        <dbReference type="PROSITE" id="PS50893"/>
    </source>
</evidence>
<comment type="subcellular location">
    <subcellularLocation>
        <location evidence="1">Cell inner membrane</location>
        <topology evidence="1">Peripheral membrane protein</topology>
    </subcellularLocation>
</comment>
<dbReference type="InterPro" id="IPR050388">
    <property type="entry name" value="ABC_Ni/Peptide_Import"/>
</dbReference>
<dbReference type="InterPro" id="IPR027417">
    <property type="entry name" value="P-loop_NTPase"/>
</dbReference>
<dbReference type="Pfam" id="PF00005">
    <property type="entry name" value="ABC_tran"/>
    <property type="match status" value="1"/>
</dbReference>
<evidence type="ECO:0000256" key="4">
    <source>
        <dbReference type="ARBA" id="ARBA00022475"/>
    </source>
</evidence>
<dbReference type="InterPro" id="IPR013563">
    <property type="entry name" value="Oligopep_ABC_C"/>
</dbReference>
<keyword evidence="10" id="KW-1185">Reference proteome</keyword>
<dbReference type="PROSITE" id="PS50893">
    <property type="entry name" value="ABC_TRANSPORTER_2"/>
    <property type="match status" value="1"/>
</dbReference>
<dbReference type="PROSITE" id="PS00211">
    <property type="entry name" value="ABC_TRANSPORTER_1"/>
    <property type="match status" value="1"/>
</dbReference>
<dbReference type="Gene3D" id="3.40.50.300">
    <property type="entry name" value="P-loop containing nucleotide triphosphate hydrolases"/>
    <property type="match status" value="1"/>
</dbReference>
<evidence type="ECO:0000256" key="1">
    <source>
        <dbReference type="ARBA" id="ARBA00004417"/>
    </source>
</evidence>
<dbReference type="RefSeq" id="WP_377044298.1">
    <property type="nucleotide sequence ID" value="NZ_JBHLUN010000006.1"/>
</dbReference>
<dbReference type="InterPro" id="IPR003439">
    <property type="entry name" value="ABC_transporter-like_ATP-bd"/>
</dbReference>
<dbReference type="CDD" id="cd03257">
    <property type="entry name" value="ABC_NikE_OppD_transporters"/>
    <property type="match status" value="1"/>
</dbReference>
<dbReference type="EMBL" id="JBHLUN010000006">
    <property type="protein sequence ID" value="MFC0408547.1"/>
    <property type="molecule type" value="Genomic_DNA"/>
</dbReference>
<dbReference type="Pfam" id="PF08352">
    <property type="entry name" value="oligo_HPY"/>
    <property type="match status" value="1"/>
</dbReference>
<evidence type="ECO:0000313" key="10">
    <source>
        <dbReference type="Proteomes" id="UP001589865"/>
    </source>
</evidence>
<keyword evidence="4" id="KW-1003">Cell membrane</keyword>
<dbReference type="PANTHER" id="PTHR43297">
    <property type="entry name" value="OLIGOPEPTIDE TRANSPORT ATP-BINDING PROTEIN APPD"/>
    <property type="match status" value="1"/>
</dbReference>
<proteinExistence type="inferred from homology"/>
<dbReference type="GO" id="GO:0005524">
    <property type="term" value="F:ATP binding"/>
    <property type="evidence" value="ECO:0007669"/>
    <property type="project" value="UniProtKB-KW"/>
</dbReference>
<accession>A0ABV6JS50</accession>
<name>A0ABV6JS50_9PROT</name>
<dbReference type="PANTHER" id="PTHR43297:SF2">
    <property type="entry name" value="DIPEPTIDE TRANSPORT ATP-BINDING PROTEIN DPPD"/>
    <property type="match status" value="1"/>
</dbReference>
<gene>
    <name evidence="9" type="ORF">ACFFGY_09830</name>
</gene>
<keyword evidence="7" id="KW-0472">Membrane</keyword>
<keyword evidence="3" id="KW-0813">Transport</keyword>
<dbReference type="Proteomes" id="UP001589865">
    <property type="component" value="Unassembled WGS sequence"/>
</dbReference>
<evidence type="ECO:0000256" key="3">
    <source>
        <dbReference type="ARBA" id="ARBA00022448"/>
    </source>
</evidence>
<organism evidence="9 10">
    <name type="scientific">Roseomonas elaeocarpi</name>
    <dbReference type="NCBI Taxonomy" id="907779"/>
    <lineage>
        <taxon>Bacteria</taxon>
        <taxon>Pseudomonadati</taxon>
        <taxon>Pseudomonadota</taxon>
        <taxon>Alphaproteobacteria</taxon>
        <taxon>Acetobacterales</taxon>
        <taxon>Roseomonadaceae</taxon>
        <taxon>Roseomonas</taxon>
    </lineage>
</organism>
<dbReference type="InterPro" id="IPR017871">
    <property type="entry name" value="ABC_transporter-like_CS"/>
</dbReference>
<evidence type="ECO:0000256" key="6">
    <source>
        <dbReference type="ARBA" id="ARBA00022840"/>
    </source>
</evidence>
<dbReference type="SUPFAM" id="SSF52540">
    <property type="entry name" value="P-loop containing nucleoside triphosphate hydrolases"/>
    <property type="match status" value="1"/>
</dbReference>
<dbReference type="SMART" id="SM00382">
    <property type="entry name" value="AAA"/>
    <property type="match status" value="1"/>
</dbReference>
<comment type="caution">
    <text evidence="9">The sequence shown here is derived from an EMBL/GenBank/DDBJ whole genome shotgun (WGS) entry which is preliminary data.</text>
</comment>
<keyword evidence="5" id="KW-0547">Nucleotide-binding</keyword>
<keyword evidence="6 9" id="KW-0067">ATP-binding</keyword>